<dbReference type="Proteomes" id="UP000006177">
    <property type="component" value="Chromosome"/>
</dbReference>
<evidence type="ECO:0000313" key="4">
    <source>
        <dbReference type="Proteomes" id="UP000006177"/>
    </source>
</evidence>
<organism evidence="3 4">
    <name type="scientific">Leptospirillum ferriphilum (strain ML-04)</name>
    <dbReference type="NCBI Taxonomy" id="1048260"/>
    <lineage>
        <taxon>Bacteria</taxon>
        <taxon>Pseudomonadati</taxon>
        <taxon>Nitrospirota</taxon>
        <taxon>Nitrospiria</taxon>
        <taxon>Nitrospirales</taxon>
        <taxon>Nitrospiraceae</taxon>
        <taxon>Leptospirillum</taxon>
    </lineage>
</organism>
<dbReference type="STRING" id="1048260.LFML04_1663"/>
<feature type="domain" description="IstB-like ATP-binding" evidence="2">
    <location>
        <begin position="14"/>
        <end position="73"/>
    </location>
</feature>
<dbReference type="EMBL" id="CP002919">
    <property type="protein sequence ID" value="AFS53865.1"/>
    <property type="molecule type" value="Genomic_DNA"/>
</dbReference>
<dbReference type="Gene3D" id="3.40.50.300">
    <property type="entry name" value="P-loop containing nucleotide triphosphate hydrolases"/>
    <property type="match status" value="1"/>
</dbReference>
<dbReference type="HOGENOM" id="CLU_2463117_0_0_0"/>
<sequence length="94" mass="10613">MILASNRSGPPQDEDFHDLVAERYERTATLVTSNLHFEEWGEAFPNRLLGAATLDRLRHGAYCIVLEGDSYRAPRDVSRPPTKTVEKGKEKADK</sequence>
<evidence type="ECO:0000313" key="3">
    <source>
        <dbReference type="EMBL" id="AFS53865.1"/>
    </source>
</evidence>
<feature type="region of interest" description="Disordered" evidence="1">
    <location>
        <begin position="73"/>
        <end position="94"/>
    </location>
</feature>
<name>J9ZBI6_LEPFM</name>
<dbReference type="PATRIC" id="fig|1048260.3.peg.1781"/>
<dbReference type="InterPro" id="IPR027417">
    <property type="entry name" value="P-loop_NTPase"/>
</dbReference>
<keyword evidence="3" id="KW-0547">Nucleotide-binding</keyword>
<dbReference type="GO" id="GO:0005524">
    <property type="term" value="F:ATP binding"/>
    <property type="evidence" value="ECO:0007669"/>
    <property type="project" value="UniProtKB-KW"/>
</dbReference>
<gene>
    <name evidence="3" type="ordered locus">LFML04_1663</name>
</gene>
<evidence type="ECO:0000259" key="2">
    <source>
        <dbReference type="Pfam" id="PF01695"/>
    </source>
</evidence>
<dbReference type="AlphaFoldDB" id="J9ZBI6"/>
<reference evidence="3 4" key="1">
    <citation type="journal article" date="2011" name="J. Microbiol.">
        <title>Complete genome of Leptospirillum ferriphilum ML-04 provides insight into its physiology and environmental adaptation.</title>
        <authorList>
            <person name="Mi S."/>
            <person name="Song J."/>
            <person name="Lin J."/>
            <person name="Che Y."/>
            <person name="Zheng H."/>
            <person name="Lin J."/>
        </authorList>
    </citation>
    <scope>NUCLEOTIDE SEQUENCE [LARGE SCALE GENOMIC DNA]</scope>
    <source>
        <strain evidence="3 4">ML-04</strain>
    </source>
</reference>
<dbReference type="InterPro" id="IPR002611">
    <property type="entry name" value="IstB_ATP-bd"/>
</dbReference>
<protein>
    <submittedName>
        <fullName evidence="3">IstB domain protein ATP-binding protein</fullName>
    </submittedName>
</protein>
<evidence type="ECO:0000256" key="1">
    <source>
        <dbReference type="SAM" id="MobiDB-lite"/>
    </source>
</evidence>
<accession>J9ZBI6</accession>
<dbReference type="KEGG" id="lfi:LFML04_1663"/>
<keyword evidence="3" id="KW-0067">ATP-binding</keyword>
<dbReference type="Pfam" id="PF01695">
    <property type="entry name" value="IstB_IS21"/>
    <property type="match status" value="1"/>
</dbReference>
<proteinExistence type="predicted"/>